<name>A0ABT3X3K9_9BACL</name>
<evidence type="ECO:0000313" key="2">
    <source>
        <dbReference type="Proteomes" id="UP001208017"/>
    </source>
</evidence>
<proteinExistence type="predicted"/>
<protein>
    <submittedName>
        <fullName evidence="1">Uncharacterized protein</fullName>
    </submittedName>
</protein>
<comment type="caution">
    <text evidence="1">The sequence shown here is derived from an EMBL/GenBank/DDBJ whole genome shotgun (WGS) entry which is preliminary data.</text>
</comment>
<gene>
    <name evidence="1" type="ORF">OS242_16120</name>
</gene>
<accession>A0ABT3X3K9</accession>
<organism evidence="1 2">
    <name type="scientific">Tumebacillus lacus</name>
    <dbReference type="NCBI Taxonomy" id="2995335"/>
    <lineage>
        <taxon>Bacteria</taxon>
        <taxon>Bacillati</taxon>
        <taxon>Bacillota</taxon>
        <taxon>Bacilli</taxon>
        <taxon>Bacillales</taxon>
        <taxon>Alicyclobacillaceae</taxon>
        <taxon>Tumebacillus</taxon>
    </lineage>
</organism>
<sequence length="47" mass="5684">MLLKATRLLRMVSTLAGFVFGVMELRNQYFKRKRMWNILRKLVRQLG</sequence>
<keyword evidence="2" id="KW-1185">Reference proteome</keyword>
<dbReference type="Proteomes" id="UP001208017">
    <property type="component" value="Unassembled WGS sequence"/>
</dbReference>
<dbReference type="EMBL" id="JAPMLT010000011">
    <property type="protein sequence ID" value="MCX7571475.1"/>
    <property type="molecule type" value="Genomic_DNA"/>
</dbReference>
<evidence type="ECO:0000313" key="1">
    <source>
        <dbReference type="EMBL" id="MCX7571475.1"/>
    </source>
</evidence>
<dbReference type="RefSeq" id="WP_267152725.1">
    <property type="nucleotide sequence ID" value="NZ_JAPMLT010000011.1"/>
</dbReference>
<reference evidence="1 2" key="1">
    <citation type="submission" date="2022-11" db="EMBL/GenBank/DDBJ databases">
        <title>Study of microbial diversity in lake waters.</title>
        <authorList>
            <person name="Zhang J."/>
        </authorList>
    </citation>
    <scope>NUCLEOTIDE SEQUENCE [LARGE SCALE GENOMIC DNA]</scope>
    <source>
        <strain evidence="1 2">DT12</strain>
    </source>
</reference>